<dbReference type="InterPro" id="IPR017113">
    <property type="entry name" value="Antirestriction_ArdC"/>
</dbReference>
<comment type="caution">
    <text evidence="3">The sequence shown here is derived from an EMBL/GenBank/DDBJ whole genome shotgun (WGS) entry which is preliminary data.</text>
</comment>
<dbReference type="PIRSF" id="PIRSF037112">
    <property type="entry name" value="Antirestriction_ArdC"/>
    <property type="match status" value="1"/>
</dbReference>
<sequence length="322" mass="35189">MTKPAASRTDSPRKDVYSRVTERIVADLERGVRPWFKPWNAGHAAGRITRPLRHNGLPYSGINVLLLWSEAVARGFAAPIWMTFKQTLDLGAHVRKGETGSLVVYAGSLHRHETDDSGEDVERAIPFMKGYTVFNVEQIEGLPEHYHAPASPVLDPVERIAHAEAFVAATGADIRHGGNQAYYAGGSDHVQMPSFACFRDAESYYATLTHELTHWTRHATRLDRDFGRKRWGDEGYAVEELVAELGSAFLAADLGIAPEPREDHAAYIASWLKVLKGDTRAIVSAAAHAQRAADFLHALQPDAAPASIGDTDADHGAAPRAA</sequence>
<gene>
    <name evidence="3" type="ORF">J1C47_21805</name>
</gene>
<protein>
    <submittedName>
        <fullName evidence="3">DUF1738 domain-containing protein</fullName>
    </submittedName>
</protein>
<dbReference type="Pfam" id="PF08401">
    <property type="entry name" value="ArdcN"/>
    <property type="match status" value="1"/>
</dbReference>
<proteinExistence type="predicted"/>
<dbReference type="EMBL" id="JAFMPY010000036">
    <property type="protein sequence ID" value="MBO0906294.1"/>
    <property type="molecule type" value="Genomic_DNA"/>
</dbReference>
<name>A0ABS3J9F0_9HYPH</name>
<organism evidence="3 4">
    <name type="scientific">Jiella sonneratiae</name>
    <dbReference type="NCBI Taxonomy" id="2816856"/>
    <lineage>
        <taxon>Bacteria</taxon>
        <taxon>Pseudomonadati</taxon>
        <taxon>Pseudomonadota</taxon>
        <taxon>Alphaproteobacteria</taxon>
        <taxon>Hyphomicrobiales</taxon>
        <taxon>Aurantimonadaceae</taxon>
        <taxon>Jiella</taxon>
    </lineage>
</organism>
<evidence type="ECO:0000313" key="4">
    <source>
        <dbReference type="Proteomes" id="UP000664288"/>
    </source>
</evidence>
<reference evidence="3 4" key="1">
    <citation type="submission" date="2021-03" db="EMBL/GenBank/DDBJ databases">
        <title>Whole genome sequence of Jiella sp. MQZ13P-4.</title>
        <authorList>
            <person name="Tuo L."/>
        </authorList>
    </citation>
    <scope>NUCLEOTIDE SEQUENCE [LARGE SCALE GENOMIC DNA]</scope>
    <source>
        <strain evidence="3 4">MQZ13P-4</strain>
    </source>
</reference>
<dbReference type="Pfam" id="PF18818">
    <property type="entry name" value="MPTase-PolyVal"/>
    <property type="match status" value="1"/>
</dbReference>
<dbReference type="RefSeq" id="WP_207352926.1">
    <property type="nucleotide sequence ID" value="NZ_JAFMPY010000036.1"/>
</dbReference>
<evidence type="ECO:0000259" key="1">
    <source>
        <dbReference type="Pfam" id="PF08401"/>
    </source>
</evidence>
<feature type="domain" description="Polyvalent protein metallopeptidase" evidence="2">
    <location>
        <begin position="162"/>
        <end position="288"/>
    </location>
</feature>
<feature type="domain" description="N-terminal" evidence="1">
    <location>
        <begin position="14"/>
        <end position="134"/>
    </location>
</feature>
<evidence type="ECO:0000313" key="3">
    <source>
        <dbReference type="EMBL" id="MBO0906294.1"/>
    </source>
</evidence>
<dbReference type="Proteomes" id="UP000664288">
    <property type="component" value="Unassembled WGS sequence"/>
</dbReference>
<dbReference type="InterPro" id="IPR041459">
    <property type="entry name" value="MPTase-PolyVal"/>
</dbReference>
<keyword evidence="4" id="KW-1185">Reference proteome</keyword>
<evidence type="ECO:0000259" key="2">
    <source>
        <dbReference type="Pfam" id="PF18818"/>
    </source>
</evidence>
<dbReference type="InterPro" id="IPR013610">
    <property type="entry name" value="ArdC_N"/>
</dbReference>
<accession>A0ABS3J9F0</accession>